<proteinExistence type="inferred from homology"/>
<feature type="region of interest" description="Disordered" evidence="12">
    <location>
        <begin position="396"/>
        <end position="421"/>
    </location>
</feature>
<accession>A0AAD9KG35</accession>
<name>A0AAD9KG35_9ANNE</name>
<evidence type="ECO:0000256" key="7">
    <source>
        <dbReference type="ARBA" id="ARBA00023029"/>
    </source>
</evidence>
<dbReference type="GO" id="GO:0006265">
    <property type="term" value="P:DNA topological change"/>
    <property type="evidence" value="ECO:0007669"/>
    <property type="project" value="InterPro"/>
</dbReference>
<evidence type="ECO:0000256" key="12">
    <source>
        <dbReference type="SAM" id="MobiDB-lite"/>
    </source>
</evidence>
<comment type="caution">
    <text evidence="16">The sequence shown here is derived from an EMBL/GenBank/DDBJ whole genome shotgun (WGS) entry which is preliminary data.</text>
</comment>
<evidence type="ECO:0000256" key="8">
    <source>
        <dbReference type="ARBA" id="ARBA00023125"/>
    </source>
</evidence>
<feature type="domain" description="Toprim" evidence="13">
    <location>
        <begin position="27"/>
        <end position="177"/>
    </location>
</feature>
<dbReference type="InterPro" id="IPR023405">
    <property type="entry name" value="Topo_IA_core_domain"/>
</dbReference>
<evidence type="ECO:0000256" key="1">
    <source>
        <dbReference type="ARBA" id="ARBA00000213"/>
    </source>
</evidence>
<evidence type="ECO:0000313" key="16">
    <source>
        <dbReference type="EMBL" id="KAK2169858.1"/>
    </source>
</evidence>
<feature type="compositionally biased region" description="Low complexity" evidence="12">
    <location>
        <begin position="752"/>
        <end position="771"/>
    </location>
</feature>
<evidence type="ECO:0000259" key="14">
    <source>
        <dbReference type="PROSITE" id="PS51999"/>
    </source>
</evidence>
<dbReference type="CDD" id="cd03362">
    <property type="entry name" value="TOPRIM_TopoIA_TopoIII"/>
    <property type="match status" value="1"/>
</dbReference>
<dbReference type="GO" id="GO:0005634">
    <property type="term" value="C:nucleus"/>
    <property type="evidence" value="ECO:0007669"/>
    <property type="project" value="TreeGrafter"/>
</dbReference>
<dbReference type="Proteomes" id="UP001208570">
    <property type="component" value="Unassembled WGS sequence"/>
</dbReference>
<dbReference type="Gene3D" id="1.10.290.10">
    <property type="entry name" value="Topoisomerase I, domain 4"/>
    <property type="match status" value="1"/>
</dbReference>
<comment type="function">
    <text evidence="11">Introduces a single-strand break via transesterification at a target site in duplex DNA. Releases the supercoiling and torsional tension of DNA introduced during the DNA replication and transcription by transiently cleaving and rejoining one strand of the DNA duplex. The scissile phosphodiester is attacked by the catalytic tyrosine of the enzyme, resulting in the formation of a DNA-(5'-phosphotyrosyl)-enzyme intermediate and the expulsion of a 3'-OH DNA strand.</text>
</comment>
<dbReference type="PANTHER" id="PTHR11390">
    <property type="entry name" value="PROKARYOTIC DNA TOPOISOMERASE"/>
    <property type="match status" value="1"/>
</dbReference>
<comment type="similarity">
    <text evidence="2 11">Belongs to the type IA topoisomerase family.</text>
</comment>
<dbReference type="PROSITE" id="PS00396">
    <property type="entry name" value="TOPO_IA_1"/>
    <property type="match status" value="1"/>
</dbReference>
<dbReference type="GO" id="GO:0003677">
    <property type="term" value="F:DNA binding"/>
    <property type="evidence" value="ECO:0007669"/>
    <property type="project" value="UniProtKB-KW"/>
</dbReference>
<gene>
    <name evidence="16" type="ORF">LSH36_6g03065</name>
</gene>
<dbReference type="InterPro" id="IPR000380">
    <property type="entry name" value="Topo_IA"/>
</dbReference>
<keyword evidence="9 11" id="KW-0413">Isomerase</keyword>
<dbReference type="InterPro" id="IPR003602">
    <property type="entry name" value="Topo_IA_DNA-bd_dom"/>
</dbReference>
<feature type="domain" description="GRF-type" evidence="14">
    <location>
        <begin position="943"/>
        <end position="985"/>
    </location>
</feature>
<sequence>MVLLHVRLISTCNIARAVQKGSANMGRVLNVAEKNDAAKSIADIMSRGHFKKREGFSKYNKIYEFEYNLFNQKTAMTMTSVSGHLLNFAFIGQYKHWLGCNPSSLFDAPLQKVCPQDYTNIKEYGYFQRTLEREIKGCQTLIIWTDCDREGENIGFEIINVCQQVRPSIKVLRARFSEITPQAIKRALANLVEPDKRTSEAVDVRQELDLRIGAAFTRFQTLRLKRVFPEVLSEQLISYGSCQFPTLGFVVERYKQVQDFIQEPFWKIKVTHKRDDCSVDFAWKRQRLFDQLACLVLYEQCIENPEAKVLDVKSKPKSKWRPVALDTVEMEKLASRKMKIGAKETMKIAEKLYTQGFISYPRTETNIFPKDLNLGDLVRQQVNDSQWGEFAQHVLERGPTPRNGSKTDQAHPPIHPTKYTDSLQGNEKRIYEFVVRHFLACCSEDAKGHETVVDIDISGEKFSASGLMIIARNYLDVYPYDKWNAKMNQSETNPPPLLTEADLISLMEKHGIGTDATHADHIETIKSRMYVGVRDDGRFIPGELGMGLVEGYDAMGFEMSKPHLRAELEADLKRICDGVKSNDVVLREQIQKYKVVFLEAVNQADKIDEALAEYFGNAQPYVEENFPSVQPVFQCSRCGSDMTIKSKKSGQGYYISCAGFPDCREAIWFPDFVLSATVSDAVCNKCQLGPRRKIKFKFKKGSVPVYIPLEYEGCICGCDETLREVLQVCGYSSNTSTQTSTRFGSSSNITHSRSYSTSTQSSTQSFPSRTPLSQTASNQSFGSLPRSTRPGRENHIPKSQTSSRGGAFKLGTCTVRATGASTSVDKATRPGTSVDRVGGGGVVRTPVGGWSDESSPVVCNCGDDGRLFTVHKEGPNTGRQFYACAKPPESKCSFFLWADERPADPVPPSADPEPTRVGGYNNWNSNPTNITGDTSANDCAVLCNCGTEAKSLTVNKEGPNKGRPFYACPKPMGQGCGFFKWGDESDGGLGQGRGGRGGLGGRGAGGGGGGGYGQGHGHGTGRKSRGKSSAPGISAGQKRKRHCGHCGEEGVANITDQKLGYVIEIN</sequence>
<dbReference type="InterPro" id="IPR013824">
    <property type="entry name" value="Topo_IA_cen_sub1"/>
</dbReference>
<dbReference type="InterPro" id="IPR023406">
    <property type="entry name" value="Topo_IA_AS"/>
</dbReference>
<dbReference type="SMART" id="SM00437">
    <property type="entry name" value="TOP1Ac"/>
    <property type="match status" value="1"/>
</dbReference>
<evidence type="ECO:0000256" key="4">
    <source>
        <dbReference type="ARBA" id="ARBA00022723"/>
    </source>
</evidence>
<feature type="region of interest" description="Disordered" evidence="12">
    <location>
        <begin position="734"/>
        <end position="807"/>
    </location>
</feature>
<protein>
    <recommendedName>
        <fullName evidence="3 11">DNA topoisomerase</fullName>
        <ecNumber evidence="3 11">5.6.2.1</ecNumber>
    </recommendedName>
</protein>
<dbReference type="Gene3D" id="1.10.460.10">
    <property type="entry name" value="Topoisomerase I, domain 2"/>
    <property type="match status" value="1"/>
</dbReference>
<dbReference type="Pfam" id="PF06839">
    <property type="entry name" value="Zn_ribbon_GRF"/>
    <property type="match status" value="2"/>
</dbReference>
<evidence type="ECO:0000256" key="11">
    <source>
        <dbReference type="RuleBase" id="RU362092"/>
    </source>
</evidence>
<evidence type="ECO:0000313" key="17">
    <source>
        <dbReference type="Proteomes" id="UP001208570"/>
    </source>
</evidence>
<dbReference type="PRINTS" id="PR00417">
    <property type="entry name" value="PRTPISMRASEI"/>
</dbReference>
<dbReference type="InterPro" id="IPR006171">
    <property type="entry name" value="TOPRIM_dom"/>
</dbReference>
<dbReference type="Pfam" id="PF01751">
    <property type="entry name" value="Toprim"/>
    <property type="match status" value="1"/>
</dbReference>
<dbReference type="InterPro" id="IPR034144">
    <property type="entry name" value="TOPRIM_TopoIII"/>
</dbReference>
<dbReference type="Gene3D" id="3.30.65.10">
    <property type="entry name" value="Bacterial Topoisomerase I, domain 1"/>
    <property type="match status" value="1"/>
</dbReference>
<evidence type="ECO:0000259" key="15">
    <source>
        <dbReference type="PROSITE" id="PS52039"/>
    </source>
</evidence>
<dbReference type="FunFam" id="3.40.50.140:FF:000003">
    <property type="entry name" value="DNA topoisomerase"/>
    <property type="match status" value="1"/>
</dbReference>
<dbReference type="Gene3D" id="3.40.50.140">
    <property type="match status" value="1"/>
</dbReference>
<dbReference type="PROSITE" id="PS50880">
    <property type="entry name" value="TOPRIM"/>
    <property type="match status" value="1"/>
</dbReference>
<feature type="compositionally biased region" description="Polar residues" evidence="12">
    <location>
        <begin position="772"/>
        <end position="786"/>
    </location>
</feature>
<dbReference type="SMART" id="SM00436">
    <property type="entry name" value="TOP1Bc"/>
    <property type="match status" value="1"/>
</dbReference>
<dbReference type="GO" id="GO:0003917">
    <property type="term" value="F:DNA topoisomerase type I (single strand cut, ATP-independent) activity"/>
    <property type="evidence" value="ECO:0007669"/>
    <property type="project" value="UniProtKB-EC"/>
</dbReference>
<dbReference type="GO" id="GO:0031422">
    <property type="term" value="C:RecQ family helicase-topoisomerase III complex"/>
    <property type="evidence" value="ECO:0007669"/>
    <property type="project" value="TreeGrafter"/>
</dbReference>
<keyword evidence="17" id="KW-1185">Reference proteome</keyword>
<keyword evidence="6" id="KW-0862">Zinc</keyword>
<evidence type="ECO:0000256" key="9">
    <source>
        <dbReference type="ARBA" id="ARBA00023235"/>
    </source>
</evidence>
<organism evidence="16 17">
    <name type="scientific">Paralvinella palmiformis</name>
    <dbReference type="NCBI Taxonomy" id="53620"/>
    <lineage>
        <taxon>Eukaryota</taxon>
        <taxon>Metazoa</taxon>
        <taxon>Spiralia</taxon>
        <taxon>Lophotrochozoa</taxon>
        <taxon>Annelida</taxon>
        <taxon>Polychaeta</taxon>
        <taxon>Sedentaria</taxon>
        <taxon>Canalipalpata</taxon>
        <taxon>Terebellida</taxon>
        <taxon>Terebelliformia</taxon>
        <taxon>Alvinellidae</taxon>
        <taxon>Paralvinella</taxon>
    </lineage>
</organism>
<dbReference type="Pfam" id="PF01131">
    <property type="entry name" value="Topoisom_bac"/>
    <property type="match status" value="1"/>
</dbReference>
<keyword evidence="8 11" id="KW-0238">DNA-binding</keyword>
<dbReference type="InterPro" id="IPR003601">
    <property type="entry name" value="Topo_IA_2"/>
</dbReference>
<reference evidence="16" key="1">
    <citation type="journal article" date="2023" name="Mol. Biol. Evol.">
        <title>Third-Generation Sequencing Reveals the Adaptive Role of the Epigenome in Three Deep-Sea Polychaetes.</title>
        <authorList>
            <person name="Perez M."/>
            <person name="Aroh O."/>
            <person name="Sun Y."/>
            <person name="Lan Y."/>
            <person name="Juniper S.K."/>
            <person name="Young C.R."/>
            <person name="Angers B."/>
            <person name="Qian P.Y."/>
        </authorList>
    </citation>
    <scope>NUCLEOTIDE SEQUENCE</scope>
    <source>
        <strain evidence="16">P08H-3</strain>
    </source>
</reference>
<dbReference type="SMART" id="SM00493">
    <property type="entry name" value="TOPRIM"/>
    <property type="match status" value="1"/>
</dbReference>
<dbReference type="GO" id="GO:0006310">
    <property type="term" value="P:DNA recombination"/>
    <property type="evidence" value="ECO:0007669"/>
    <property type="project" value="TreeGrafter"/>
</dbReference>
<dbReference type="PROSITE" id="PS52039">
    <property type="entry name" value="TOPO_IA_2"/>
    <property type="match status" value="1"/>
</dbReference>
<dbReference type="EMBL" id="JAODUP010000006">
    <property type="protein sequence ID" value="KAK2169858.1"/>
    <property type="molecule type" value="Genomic_DNA"/>
</dbReference>
<dbReference type="PROSITE" id="PS51999">
    <property type="entry name" value="ZF_GRF"/>
    <property type="match status" value="2"/>
</dbReference>
<dbReference type="FunFam" id="1.10.290.10:FF:000001">
    <property type="entry name" value="DNA topoisomerase"/>
    <property type="match status" value="1"/>
</dbReference>
<dbReference type="EC" id="5.6.2.1" evidence="3 11"/>
<dbReference type="GO" id="GO:0006281">
    <property type="term" value="P:DNA repair"/>
    <property type="evidence" value="ECO:0007669"/>
    <property type="project" value="TreeGrafter"/>
</dbReference>
<dbReference type="FunFam" id="1.10.460.10:FF:000020">
    <property type="entry name" value="DNA topoisomerase 3-alpha"/>
    <property type="match status" value="1"/>
</dbReference>
<dbReference type="InterPro" id="IPR013497">
    <property type="entry name" value="Topo_IA_cen"/>
</dbReference>
<dbReference type="GO" id="GO:0008270">
    <property type="term" value="F:zinc ion binding"/>
    <property type="evidence" value="ECO:0007669"/>
    <property type="project" value="UniProtKB-KW"/>
</dbReference>
<feature type="domain" description="GRF-type" evidence="14">
    <location>
        <begin position="859"/>
        <end position="901"/>
    </location>
</feature>
<feature type="compositionally biased region" description="Gly residues" evidence="12">
    <location>
        <begin position="987"/>
        <end position="1018"/>
    </location>
</feature>
<evidence type="ECO:0000256" key="10">
    <source>
        <dbReference type="PROSITE-ProRule" id="PRU01343"/>
    </source>
</evidence>
<evidence type="ECO:0000259" key="13">
    <source>
        <dbReference type="PROSITE" id="PS50880"/>
    </source>
</evidence>
<evidence type="ECO:0000256" key="6">
    <source>
        <dbReference type="ARBA" id="ARBA00022833"/>
    </source>
</evidence>
<comment type="catalytic activity">
    <reaction evidence="1 11">
        <text>ATP-independent breakage of single-stranded DNA, followed by passage and rejoining.</text>
        <dbReference type="EC" id="5.6.2.1"/>
    </reaction>
</comment>
<keyword evidence="5 10" id="KW-0863">Zinc-finger</keyword>
<dbReference type="InterPro" id="IPR010666">
    <property type="entry name" value="Znf_GRF"/>
</dbReference>
<evidence type="ECO:0000256" key="2">
    <source>
        <dbReference type="ARBA" id="ARBA00009446"/>
    </source>
</evidence>
<evidence type="ECO:0000256" key="3">
    <source>
        <dbReference type="ARBA" id="ARBA00012891"/>
    </source>
</evidence>
<keyword evidence="7 11" id="KW-0799">Topoisomerase</keyword>
<dbReference type="CDD" id="cd00186">
    <property type="entry name" value="TOP1Ac"/>
    <property type="match status" value="1"/>
</dbReference>
<feature type="region of interest" description="Disordered" evidence="12">
    <location>
        <begin position="821"/>
        <end position="840"/>
    </location>
</feature>
<evidence type="ECO:0000256" key="5">
    <source>
        <dbReference type="ARBA" id="ARBA00022771"/>
    </source>
</evidence>
<dbReference type="InterPro" id="IPR013826">
    <property type="entry name" value="Topo_IA_cen_sub3"/>
</dbReference>
<dbReference type="PANTHER" id="PTHR11390:SF21">
    <property type="entry name" value="DNA TOPOISOMERASE 3-ALPHA"/>
    <property type="match status" value="1"/>
</dbReference>
<dbReference type="SUPFAM" id="SSF56712">
    <property type="entry name" value="Prokaryotic type I DNA topoisomerase"/>
    <property type="match status" value="1"/>
</dbReference>
<dbReference type="InterPro" id="IPR013825">
    <property type="entry name" value="Topo_IA_cen_sub2"/>
</dbReference>
<dbReference type="Gene3D" id="2.70.20.10">
    <property type="entry name" value="Topoisomerase I, domain 3"/>
    <property type="match status" value="1"/>
</dbReference>
<feature type="domain" description="Topo IA-type catalytic" evidence="15">
    <location>
        <begin position="195"/>
        <end position="597"/>
    </location>
</feature>
<dbReference type="AlphaFoldDB" id="A0AAD9KG35"/>
<feature type="compositionally biased region" description="Polar residues" evidence="12">
    <location>
        <begin position="734"/>
        <end position="751"/>
    </location>
</feature>
<feature type="region of interest" description="Disordered" evidence="12">
    <location>
        <begin position="987"/>
        <end position="1041"/>
    </location>
</feature>
<keyword evidence="4" id="KW-0479">Metal-binding</keyword>